<organism evidence="9 10">
    <name type="scientific">Diaporthe vaccinii</name>
    <dbReference type="NCBI Taxonomy" id="105482"/>
    <lineage>
        <taxon>Eukaryota</taxon>
        <taxon>Fungi</taxon>
        <taxon>Dikarya</taxon>
        <taxon>Ascomycota</taxon>
        <taxon>Pezizomycotina</taxon>
        <taxon>Sordariomycetes</taxon>
        <taxon>Sordariomycetidae</taxon>
        <taxon>Diaporthales</taxon>
        <taxon>Diaporthaceae</taxon>
        <taxon>Diaporthe</taxon>
        <taxon>Diaporthe eres species complex</taxon>
    </lineage>
</organism>
<feature type="transmembrane region" description="Helical" evidence="7">
    <location>
        <begin position="487"/>
        <end position="506"/>
    </location>
</feature>
<evidence type="ECO:0000313" key="9">
    <source>
        <dbReference type="EMBL" id="KAL2292339.1"/>
    </source>
</evidence>
<dbReference type="PANTHER" id="PTHR23501">
    <property type="entry name" value="MAJOR FACILITATOR SUPERFAMILY"/>
    <property type="match status" value="1"/>
</dbReference>
<feature type="transmembrane region" description="Helical" evidence="7">
    <location>
        <begin position="319"/>
        <end position="339"/>
    </location>
</feature>
<name>A0ABR4FCB3_9PEZI</name>
<feature type="transmembrane region" description="Helical" evidence="7">
    <location>
        <begin position="12"/>
        <end position="32"/>
    </location>
</feature>
<keyword evidence="10" id="KW-1185">Reference proteome</keyword>
<dbReference type="Gene3D" id="1.20.1250.20">
    <property type="entry name" value="MFS general substrate transporter like domains"/>
    <property type="match status" value="1"/>
</dbReference>
<feature type="transmembrane region" description="Helical" evidence="7">
    <location>
        <begin position="279"/>
        <end position="299"/>
    </location>
</feature>
<dbReference type="Pfam" id="PF07690">
    <property type="entry name" value="MFS_1"/>
    <property type="match status" value="1"/>
</dbReference>
<evidence type="ECO:0000256" key="4">
    <source>
        <dbReference type="ARBA" id="ARBA00022989"/>
    </source>
</evidence>
<feature type="domain" description="Major facilitator superfamily (MFS) profile" evidence="8">
    <location>
        <begin position="19"/>
        <end position="511"/>
    </location>
</feature>
<evidence type="ECO:0000313" key="10">
    <source>
        <dbReference type="Proteomes" id="UP001600888"/>
    </source>
</evidence>
<accession>A0ABR4FCB3</accession>
<comment type="caution">
    <text evidence="9">The sequence shown here is derived from an EMBL/GenBank/DDBJ whole genome shotgun (WGS) entry which is preliminary data.</text>
</comment>
<evidence type="ECO:0000256" key="2">
    <source>
        <dbReference type="ARBA" id="ARBA00022448"/>
    </source>
</evidence>
<feature type="transmembrane region" description="Helical" evidence="7">
    <location>
        <begin position="208"/>
        <end position="229"/>
    </location>
</feature>
<feature type="transmembrane region" description="Helical" evidence="7">
    <location>
        <begin position="241"/>
        <end position="258"/>
    </location>
</feature>
<dbReference type="PANTHER" id="PTHR23501:SF187">
    <property type="entry name" value="MAJOR FACILITATOR SUPERFAMILY (MFS) PROFILE DOMAIN-CONTAINING PROTEIN"/>
    <property type="match status" value="1"/>
</dbReference>
<feature type="transmembrane region" description="Helical" evidence="7">
    <location>
        <begin position="346"/>
        <end position="364"/>
    </location>
</feature>
<keyword evidence="3 7" id="KW-0812">Transmembrane</keyword>
<dbReference type="InterPro" id="IPR036259">
    <property type="entry name" value="MFS_trans_sf"/>
</dbReference>
<dbReference type="PRINTS" id="PR01036">
    <property type="entry name" value="TCRTETB"/>
</dbReference>
<sequence>MPHSHRPIMASYGWDFWLVMAALSVTSLLSALDISVMSTALPSIVYDLGSSPAYSWVANGYFLTSTAFQPLFGQTANIFGRRILTLSAVLFFTIGSAISGSATNIAVLIAGRLIQGIGGGGLNVMTPIVVADLVPLRDRSRFMSIIFTFYSIAFSIGPVVGGALVDHSSWRWIFYLNLPVTGLSLVLLFFFLHVPYNATFDSTMLHRVDIAGNALLIASIVSVLIALNWAGSEYPWFSCRVIVPLVIGLLGISGFLVLESTTLILEPTMPFRIFSNRTSLPTFGLAFIQSMLTYWSSYYLPVYFQAVLEATPTRSGVDALPSVFIAMPFAMAAGVGLSALNRFKPFMYFGFALLASGYGMLSLLDQTSSTAYWAASQGMAAAGTGMLMPVTLPAIQAPLAEADQAIATGAWGFVRSFGGIWGVAIPTAAFNSEVNALLYRVSDESVRNVLADGGAYSLATRNFMRGLNSRQTLKSQVLSVFVDSLQLVWQVGIGFSLLGFVITLIVRGMPLREELGGDLEAIDEEKDMALLLDSSLTLEDGIISSPGRTRARGIVKSFRYIGSLHFSGKWGVEALELMQNFETIDPPEIRRPYGNWI</sequence>
<evidence type="ECO:0000256" key="6">
    <source>
        <dbReference type="ARBA" id="ARBA00023180"/>
    </source>
</evidence>
<feature type="transmembrane region" description="Helical" evidence="7">
    <location>
        <begin position="142"/>
        <end position="160"/>
    </location>
</feature>
<dbReference type="EMBL" id="JBAWTH010000003">
    <property type="protein sequence ID" value="KAL2292339.1"/>
    <property type="molecule type" value="Genomic_DNA"/>
</dbReference>
<evidence type="ECO:0000259" key="8">
    <source>
        <dbReference type="PROSITE" id="PS50850"/>
    </source>
</evidence>
<keyword evidence="5 7" id="KW-0472">Membrane</keyword>
<proteinExistence type="predicted"/>
<dbReference type="SUPFAM" id="SSF103473">
    <property type="entry name" value="MFS general substrate transporter"/>
    <property type="match status" value="1"/>
</dbReference>
<feature type="transmembrane region" description="Helical" evidence="7">
    <location>
        <begin position="113"/>
        <end position="135"/>
    </location>
</feature>
<dbReference type="PROSITE" id="PS50850">
    <property type="entry name" value="MFS"/>
    <property type="match status" value="1"/>
</dbReference>
<dbReference type="Proteomes" id="UP001600888">
    <property type="component" value="Unassembled WGS sequence"/>
</dbReference>
<gene>
    <name evidence="9" type="ORF">FJTKL_09326</name>
</gene>
<protein>
    <recommendedName>
        <fullName evidence="8">Major facilitator superfamily (MFS) profile domain-containing protein</fullName>
    </recommendedName>
</protein>
<comment type="subcellular location">
    <subcellularLocation>
        <location evidence="1">Membrane</location>
        <topology evidence="1">Multi-pass membrane protein</topology>
    </subcellularLocation>
</comment>
<dbReference type="InterPro" id="IPR011701">
    <property type="entry name" value="MFS"/>
</dbReference>
<feature type="transmembrane region" description="Helical" evidence="7">
    <location>
        <begin position="172"/>
        <end position="196"/>
    </location>
</feature>
<keyword evidence="6" id="KW-0325">Glycoprotein</keyword>
<feature type="transmembrane region" description="Helical" evidence="7">
    <location>
        <begin position="84"/>
        <end position="107"/>
    </location>
</feature>
<keyword evidence="2" id="KW-0813">Transport</keyword>
<evidence type="ECO:0000256" key="7">
    <source>
        <dbReference type="SAM" id="Phobius"/>
    </source>
</evidence>
<evidence type="ECO:0000256" key="5">
    <source>
        <dbReference type="ARBA" id="ARBA00023136"/>
    </source>
</evidence>
<evidence type="ECO:0000256" key="3">
    <source>
        <dbReference type="ARBA" id="ARBA00022692"/>
    </source>
</evidence>
<evidence type="ECO:0000256" key="1">
    <source>
        <dbReference type="ARBA" id="ARBA00004141"/>
    </source>
</evidence>
<reference evidence="9 10" key="1">
    <citation type="submission" date="2024-03" db="EMBL/GenBank/DDBJ databases">
        <title>A high-quality draft genome sequence of Diaporthe vaccinii, a causative agent of upright dieback and viscid rot disease in cranberry plants.</title>
        <authorList>
            <person name="Sarrasin M."/>
            <person name="Lang B.F."/>
            <person name="Burger G."/>
        </authorList>
    </citation>
    <scope>NUCLEOTIDE SEQUENCE [LARGE SCALE GENOMIC DNA]</scope>
    <source>
        <strain evidence="9 10">IS7</strain>
    </source>
</reference>
<dbReference type="InterPro" id="IPR020846">
    <property type="entry name" value="MFS_dom"/>
</dbReference>
<keyword evidence="4 7" id="KW-1133">Transmembrane helix</keyword>